<reference evidence="2 3" key="1">
    <citation type="journal article" date="2022" name="Nat. Plants">
        <title>Genomes of leafy and leafless Platanthera orchids illuminate the evolution of mycoheterotrophy.</title>
        <authorList>
            <person name="Li M.H."/>
            <person name="Liu K.W."/>
            <person name="Li Z."/>
            <person name="Lu H.C."/>
            <person name="Ye Q.L."/>
            <person name="Zhang D."/>
            <person name="Wang J.Y."/>
            <person name="Li Y.F."/>
            <person name="Zhong Z.M."/>
            <person name="Liu X."/>
            <person name="Yu X."/>
            <person name="Liu D.K."/>
            <person name="Tu X.D."/>
            <person name="Liu B."/>
            <person name="Hao Y."/>
            <person name="Liao X.Y."/>
            <person name="Jiang Y.T."/>
            <person name="Sun W.H."/>
            <person name="Chen J."/>
            <person name="Chen Y.Q."/>
            <person name="Ai Y."/>
            <person name="Zhai J.W."/>
            <person name="Wu S.S."/>
            <person name="Zhou Z."/>
            <person name="Hsiao Y.Y."/>
            <person name="Wu W.L."/>
            <person name="Chen Y.Y."/>
            <person name="Lin Y.F."/>
            <person name="Hsu J.L."/>
            <person name="Li C.Y."/>
            <person name="Wang Z.W."/>
            <person name="Zhao X."/>
            <person name="Zhong W.Y."/>
            <person name="Ma X.K."/>
            <person name="Ma L."/>
            <person name="Huang J."/>
            <person name="Chen G.Z."/>
            <person name="Huang M.Z."/>
            <person name="Huang L."/>
            <person name="Peng D.H."/>
            <person name="Luo Y.B."/>
            <person name="Zou S.Q."/>
            <person name="Chen S.P."/>
            <person name="Lan S."/>
            <person name="Tsai W.C."/>
            <person name="Van de Peer Y."/>
            <person name="Liu Z.J."/>
        </authorList>
    </citation>
    <scope>NUCLEOTIDE SEQUENCE [LARGE SCALE GENOMIC DNA]</scope>
    <source>
        <strain evidence="2">Lor288</strain>
    </source>
</reference>
<feature type="compositionally biased region" description="Basic and acidic residues" evidence="1">
    <location>
        <begin position="133"/>
        <end position="153"/>
    </location>
</feature>
<sequence length="189" mass="21699">MDCIDILLGHPWHYDVNATHKGRSNTDFLNWNGIRLCSCQVSAPATLTLLHPQWLFLWVCSDTEGFVIPSLTVEDSDLRYWDEPKLNDLRPPPKSTTTKEEEKIYLGPHGAPPSQAKQQDPSAAGRKQRLKQKLKEADHKYSGTGRENKADTIRELVGNKMVTKTVPKNSQREWLDPHCHESYFERYSQ</sequence>
<evidence type="ECO:0000313" key="2">
    <source>
        <dbReference type="EMBL" id="KAK8943316.1"/>
    </source>
</evidence>
<evidence type="ECO:0000313" key="3">
    <source>
        <dbReference type="Proteomes" id="UP001412067"/>
    </source>
</evidence>
<dbReference type="PANTHER" id="PTHR36075">
    <property type="entry name" value="BNAA10G09820D PROTEIN"/>
    <property type="match status" value="1"/>
</dbReference>
<comment type="caution">
    <text evidence="2">The sequence shown here is derived from an EMBL/GenBank/DDBJ whole genome shotgun (WGS) entry which is preliminary data.</text>
</comment>
<organism evidence="2 3">
    <name type="scientific">Platanthera guangdongensis</name>
    <dbReference type="NCBI Taxonomy" id="2320717"/>
    <lineage>
        <taxon>Eukaryota</taxon>
        <taxon>Viridiplantae</taxon>
        <taxon>Streptophyta</taxon>
        <taxon>Embryophyta</taxon>
        <taxon>Tracheophyta</taxon>
        <taxon>Spermatophyta</taxon>
        <taxon>Magnoliopsida</taxon>
        <taxon>Liliopsida</taxon>
        <taxon>Asparagales</taxon>
        <taxon>Orchidaceae</taxon>
        <taxon>Orchidoideae</taxon>
        <taxon>Orchideae</taxon>
        <taxon>Orchidinae</taxon>
        <taxon>Platanthera</taxon>
    </lineage>
</organism>
<dbReference type="Proteomes" id="UP001412067">
    <property type="component" value="Unassembled WGS sequence"/>
</dbReference>
<name>A0ABR2LJQ0_9ASPA</name>
<dbReference type="PANTHER" id="PTHR36075:SF1">
    <property type="entry name" value="OS03G0595200 PROTEIN"/>
    <property type="match status" value="1"/>
</dbReference>
<protein>
    <submittedName>
        <fullName evidence="2">Uncharacterized protein</fullName>
    </submittedName>
</protein>
<evidence type="ECO:0000256" key="1">
    <source>
        <dbReference type="SAM" id="MobiDB-lite"/>
    </source>
</evidence>
<proteinExistence type="predicted"/>
<keyword evidence="3" id="KW-1185">Reference proteome</keyword>
<gene>
    <name evidence="2" type="ORF">KSP40_PGU019733</name>
</gene>
<dbReference type="EMBL" id="JBBWWR010000018">
    <property type="protein sequence ID" value="KAK8943316.1"/>
    <property type="molecule type" value="Genomic_DNA"/>
</dbReference>
<accession>A0ABR2LJQ0</accession>
<feature type="region of interest" description="Disordered" evidence="1">
    <location>
        <begin position="83"/>
        <end position="153"/>
    </location>
</feature>